<gene>
    <name evidence="2" type="ORF">KYD98_04200</name>
</gene>
<evidence type="ECO:0000256" key="1">
    <source>
        <dbReference type="SAM" id="Phobius"/>
    </source>
</evidence>
<dbReference type="EMBL" id="JAHXPT010000002">
    <property type="protein sequence ID" value="MBW6409283.1"/>
    <property type="molecule type" value="Genomic_DNA"/>
</dbReference>
<dbReference type="Proteomes" id="UP001519921">
    <property type="component" value="Unassembled WGS sequence"/>
</dbReference>
<keyword evidence="1" id="KW-0812">Transmembrane</keyword>
<evidence type="ECO:0008006" key="4">
    <source>
        <dbReference type="Google" id="ProtNLM"/>
    </source>
</evidence>
<organism evidence="2 3">
    <name type="scientific">Clostridium weizhouense</name>
    <dbReference type="NCBI Taxonomy" id="2859781"/>
    <lineage>
        <taxon>Bacteria</taxon>
        <taxon>Bacillati</taxon>
        <taxon>Bacillota</taxon>
        <taxon>Clostridia</taxon>
        <taxon>Eubacteriales</taxon>
        <taxon>Clostridiaceae</taxon>
        <taxon>Clostridium</taxon>
    </lineage>
</organism>
<keyword evidence="1" id="KW-0472">Membrane</keyword>
<sequence>MDINYSTLIMTLINFALLIMCVFIVFKAIRGFKNFIIRNKAIDQKLDTILDKLKEKN</sequence>
<comment type="caution">
    <text evidence="2">The sequence shown here is derived from an EMBL/GenBank/DDBJ whole genome shotgun (WGS) entry which is preliminary data.</text>
</comment>
<reference evidence="2 3" key="1">
    <citation type="submission" date="2021-07" db="EMBL/GenBank/DDBJ databases">
        <title>Clostridium weizhouense sp. nov., an anaerobic bacterium isolated from activated sludge of Petroleum wastewater.</title>
        <authorList>
            <person name="Li Q."/>
        </authorList>
    </citation>
    <scope>NUCLEOTIDE SEQUENCE [LARGE SCALE GENOMIC DNA]</scope>
    <source>
        <strain evidence="2 3">YB-6</strain>
    </source>
</reference>
<dbReference type="RefSeq" id="WP_219778330.1">
    <property type="nucleotide sequence ID" value="NZ_JAHXPT010000002.1"/>
</dbReference>
<protein>
    <recommendedName>
        <fullName evidence="4">Carboxymuconolactone decarboxylase</fullName>
    </recommendedName>
</protein>
<keyword evidence="1" id="KW-1133">Transmembrane helix</keyword>
<accession>A0ABS7AKT7</accession>
<evidence type="ECO:0000313" key="2">
    <source>
        <dbReference type="EMBL" id="MBW6409283.1"/>
    </source>
</evidence>
<proteinExistence type="predicted"/>
<keyword evidence="3" id="KW-1185">Reference proteome</keyword>
<name>A0ABS7AKT7_9CLOT</name>
<evidence type="ECO:0000313" key="3">
    <source>
        <dbReference type="Proteomes" id="UP001519921"/>
    </source>
</evidence>
<feature type="transmembrane region" description="Helical" evidence="1">
    <location>
        <begin position="6"/>
        <end position="29"/>
    </location>
</feature>